<feature type="region of interest" description="Disordered" evidence="5">
    <location>
        <begin position="1"/>
        <end position="38"/>
    </location>
</feature>
<evidence type="ECO:0000256" key="4">
    <source>
        <dbReference type="PROSITE-ProRule" id="PRU00723"/>
    </source>
</evidence>
<evidence type="ECO:0000313" key="8">
    <source>
        <dbReference type="Proteomes" id="UP000050525"/>
    </source>
</evidence>
<feature type="compositionally biased region" description="Basic residues" evidence="5">
    <location>
        <begin position="278"/>
        <end position="288"/>
    </location>
</feature>
<evidence type="ECO:0000256" key="2">
    <source>
        <dbReference type="ARBA" id="ARBA00022771"/>
    </source>
</evidence>
<evidence type="ECO:0000313" key="7">
    <source>
        <dbReference type="EMBL" id="KYO24001.1"/>
    </source>
</evidence>
<dbReference type="eggNOG" id="KOG1874">
    <property type="taxonomic scope" value="Eukaryota"/>
</dbReference>
<feature type="compositionally biased region" description="Basic and acidic residues" evidence="5">
    <location>
        <begin position="647"/>
        <end position="661"/>
    </location>
</feature>
<dbReference type="EMBL" id="AKHW03006155">
    <property type="protein sequence ID" value="KYO24001.1"/>
    <property type="molecule type" value="Genomic_DNA"/>
</dbReference>
<dbReference type="InterPro" id="IPR000571">
    <property type="entry name" value="Znf_CCCH"/>
</dbReference>
<feature type="compositionally biased region" description="Basic and acidic residues" evidence="5">
    <location>
        <begin position="958"/>
        <end position="995"/>
    </location>
</feature>
<gene>
    <name evidence="7" type="primary">ZC3H13-1</name>
    <name evidence="7" type="ORF">Y1Q_0004594</name>
</gene>
<dbReference type="InterPro" id="IPR036855">
    <property type="entry name" value="Znf_CCCH_sf"/>
</dbReference>
<feature type="compositionally biased region" description="Basic and acidic residues" evidence="5">
    <location>
        <begin position="846"/>
        <end position="857"/>
    </location>
</feature>
<dbReference type="PANTHER" id="PTHR13585:SF19">
    <property type="entry name" value="ZINC FINGER CCCH DOMAIN-CONTAINING PROTEIN 13"/>
    <property type="match status" value="1"/>
</dbReference>
<protein>
    <submittedName>
        <fullName evidence="7">Zinc finger CCCH domain-containing protein 13 isoform A</fullName>
    </submittedName>
</protein>
<organism evidence="7 8">
    <name type="scientific">Alligator mississippiensis</name>
    <name type="common">American alligator</name>
    <dbReference type="NCBI Taxonomy" id="8496"/>
    <lineage>
        <taxon>Eukaryota</taxon>
        <taxon>Metazoa</taxon>
        <taxon>Chordata</taxon>
        <taxon>Craniata</taxon>
        <taxon>Vertebrata</taxon>
        <taxon>Euteleostomi</taxon>
        <taxon>Archelosauria</taxon>
        <taxon>Archosauria</taxon>
        <taxon>Crocodylia</taxon>
        <taxon>Alligatoridae</taxon>
        <taxon>Alligatorinae</taxon>
        <taxon>Alligator</taxon>
    </lineage>
</organism>
<evidence type="ECO:0000256" key="3">
    <source>
        <dbReference type="ARBA" id="ARBA00022833"/>
    </source>
</evidence>
<feature type="compositionally biased region" description="Basic and acidic residues" evidence="5">
    <location>
        <begin position="754"/>
        <end position="833"/>
    </location>
</feature>
<feature type="compositionally biased region" description="Basic and acidic residues" evidence="5">
    <location>
        <begin position="289"/>
        <end position="323"/>
    </location>
</feature>
<feature type="compositionally biased region" description="Basic and acidic residues" evidence="5">
    <location>
        <begin position="1017"/>
        <end position="1027"/>
    </location>
</feature>
<dbReference type="Gene3D" id="4.10.1000.10">
    <property type="entry name" value="Zinc finger, CCCH-type"/>
    <property type="match status" value="1"/>
</dbReference>
<keyword evidence="2 4" id="KW-0863">Zinc-finger</keyword>
<name>A0A151MHL6_ALLMI</name>
<accession>A0A151MHL6</accession>
<feature type="domain" description="C3H1-type" evidence="6">
    <location>
        <begin position="36"/>
        <end position="64"/>
    </location>
</feature>
<dbReference type="SUPFAM" id="SSF90229">
    <property type="entry name" value="CCCH zinc finger"/>
    <property type="match status" value="1"/>
</dbReference>
<dbReference type="SMART" id="SM00356">
    <property type="entry name" value="ZnF_C3H1"/>
    <property type="match status" value="1"/>
</dbReference>
<dbReference type="STRING" id="8496.A0A151MHL6"/>
<feature type="compositionally biased region" description="Low complexity" evidence="5">
    <location>
        <begin position="382"/>
        <end position="398"/>
    </location>
</feature>
<feature type="compositionally biased region" description="Polar residues" evidence="5">
    <location>
        <begin position="369"/>
        <end position="381"/>
    </location>
</feature>
<feature type="compositionally biased region" description="Polar residues" evidence="5">
    <location>
        <begin position="996"/>
        <end position="1016"/>
    </location>
</feature>
<reference evidence="7 8" key="1">
    <citation type="journal article" date="2012" name="Genome Biol.">
        <title>Sequencing three crocodilian genomes to illuminate the evolution of archosaurs and amniotes.</title>
        <authorList>
            <person name="St John J.A."/>
            <person name="Braun E.L."/>
            <person name="Isberg S.R."/>
            <person name="Miles L.G."/>
            <person name="Chong A.Y."/>
            <person name="Gongora J."/>
            <person name="Dalzell P."/>
            <person name="Moran C."/>
            <person name="Bed'hom B."/>
            <person name="Abzhanov A."/>
            <person name="Burgess S.C."/>
            <person name="Cooksey A.M."/>
            <person name="Castoe T.A."/>
            <person name="Crawford N.G."/>
            <person name="Densmore L.D."/>
            <person name="Drew J.C."/>
            <person name="Edwards S.V."/>
            <person name="Faircloth B.C."/>
            <person name="Fujita M.K."/>
            <person name="Greenwold M.J."/>
            <person name="Hoffmann F.G."/>
            <person name="Howard J.M."/>
            <person name="Iguchi T."/>
            <person name="Janes D.E."/>
            <person name="Khan S.Y."/>
            <person name="Kohno S."/>
            <person name="de Koning A.J."/>
            <person name="Lance S.L."/>
            <person name="McCarthy F.M."/>
            <person name="McCormack J.E."/>
            <person name="Merchant M.E."/>
            <person name="Peterson D.G."/>
            <person name="Pollock D.D."/>
            <person name="Pourmand N."/>
            <person name="Raney B.J."/>
            <person name="Roessler K.A."/>
            <person name="Sanford J.R."/>
            <person name="Sawyer R.H."/>
            <person name="Schmidt C.J."/>
            <person name="Triplett E.W."/>
            <person name="Tuberville T.D."/>
            <person name="Venegas-Anaya M."/>
            <person name="Howard J.T."/>
            <person name="Jarvis E.D."/>
            <person name="Guillette L.J.Jr."/>
            <person name="Glenn T.C."/>
            <person name="Green R.E."/>
            <person name="Ray D.A."/>
        </authorList>
    </citation>
    <scope>NUCLEOTIDE SEQUENCE [LARGE SCALE GENOMIC DNA]</scope>
    <source>
        <strain evidence="7">KSC_2009_1</strain>
    </source>
</reference>
<feature type="compositionally biased region" description="Basic residues" evidence="5">
    <location>
        <begin position="834"/>
        <end position="845"/>
    </location>
</feature>
<proteinExistence type="predicted"/>
<keyword evidence="3 4" id="KW-0862">Zinc</keyword>
<evidence type="ECO:0000256" key="1">
    <source>
        <dbReference type="ARBA" id="ARBA00022723"/>
    </source>
</evidence>
<feature type="compositionally biased region" description="Basic residues" evidence="5">
    <location>
        <begin position="214"/>
        <end position="224"/>
    </location>
</feature>
<feature type="region of interest" description="Disordered" evidence="5">
    <location>
        <begin position="647"/>
        <end position="1141"/>
    </location>
</feature>
<dbReference type="PROSITE" id="PS50103">
    <property type="entry name" value="ZF_C3H1"/>
    <property type="match status" value="1"/>
</dbReference>
<feature type="compositionally biased region" description="Polar residues" evidence="5">
    <location>
        <begin position="1344"/>
        <end position="1355"/>
    </location>
</feature>
<feature type="compositionally biased region" description="Basic and acidic residues" evidence="5">
    <location>
        <begin position="1074"/>
        <end position="1109"/>
    </location>
</feature>
<feature type="region of interest" description="Disordered" evidence="5">
    <location>
        <begin position="1332"/>
        <end position="1355"/>
    </location>
</feature>
<dbReference type="PANTHER" id="PTHR13585">
    <property type="entry name" value="CHASCON, ISOFORM D-RELATED"/>
    <property type="match status" value="1"/>
</dbReference>
<feature type="compositionally biased region" description="Basic and acidic residues" evidence="5">
    <location>
        <begin position="76"/>
        <end position="136"/>
    </location>
</feature>
<feature type="compositionally biased region" description="Low complexity" evidence="5">
    <location>
        <begin position="919"/>
        <end position="930"/>
    </location>
</feature>
<feature type="region of interest" description="Disordered" evidence="5">
    <location>
        <begin position="182"/>
        <end position="399"/>
    </location>
</feature>
<dbReference type="InterPro" id="IPR052824">
    <property type="entry name" value="m6A_RNA_Methylation_Regulator"/>
</dbReference>
<feature type="region of interest" description="Disordered" evidence="5">
    <location>
        <begin position="56"/>
        <end position="163"/>
    </location>
</feature>
<dbReference type="Proteomes" id="UP000050525">
    <property type="component" value="Unassembled WGS sequence"/>
</dbReference>
<dbReference type="GO" id="GO:0008270">
    <property type="term" value="F:zinc ion binding"/>
    <property type="evidence" value="ECO:0007669"/>
    <property type="project" value="UniProtKB-KW"/>
</dbReference>
<feature type="compositionally biased region" description="Low complexity" evidence="5">
    <location>
        <begin position="62"/>
        <end position="75"/>
    </location>
</feature>
<evidence type="ECO:0000256" key="5">
    <source>
        <dbReference type="SAM" id="MobiDB-lite"/>
    </source>
</evidence>
<feature type="compositionally biased region" description="Basic and acidic residues" evidence="5">
    <location>
        <begin position="1035"/>
        <end position="1066"/>
    </location>
</feature>
<feature type="compositionally biased region" description="Polar residues" evidence="5">
    <location>
        <begin position="10"/>
        <end position="23"/>
    </location>
</feature>
<feature type="compositionally biased region" description="Basic residues" evidence="5">
    <location>
        <begin position="871"/>
        <end position="885"/>
    </location>
</feature>
<keyword evidence="8" id="KW-1185">Reference proteome</keyword>
<feature type="zinc finger region" description="C3H1-type" evidence="4">
    <location>
        <begin position="36"/>
        <end position="64"/>
    </location>
</feature>
<evidence type="ECO:0000259" key="6">
    <source>
        <dbReference type="PROSITE" id="PS50103"/>
    </source>
</evidence>
<keyword evidence="1 4" id="KW-0479">Metal-binding</keyword>
<sequence>MSKIRRKVTVENTKTISDSTSRRPSVFERLGPSTGSTAETQCRNWLKTGNCLYGNTCRFVHGPSPRGKGYSSSYRRSPERPTGDLRERMKNKRQEVETEPQKRNTEESSSPVRKESSRGRHREKEDIKITKERTPESEEENGDWETNREDSDNGDVNYDYDHELSLEMKRQKIQRELMKLEQENMEKREEIVIKKEISPEVVRSKLSPSPSPRKSSKSPKRRSSPKSSSSASKKEKKVSTVSSPLLDQQRSSKNNQSKKKGPRTPSPPPPVQEEAPLGKKHKEKHKAKERLEEKTREGKERGRDFERHKEKKEKQRDPSEGSHRQKRSPSPADHSGSNSSPSREYSPPAARRRQASRAPAKSTTHKHNFSPSRRSASPSGQHHSPISSRHHSSSSQGSEVLRGIDLLGEKREGMIVTELHNRVIDATKGEMNLEEKEKKTEKPERSEIMIKSRVPPEITEMTENLVMEGIVGKPEITETAGSQGNPETLEIPGIPGITAEITKMAVIREIHVLHVIPMTTETERVVMPIKRMISTRRIHAIMEDLMAEKTVPVLKQGMTLEMNLEMKAEMIGLAEVGAEVQNYLTREVGEQEGLKLTVIAVVAITMTAGNHEVATLTGIAMTIESKQGIHPLKEDMEKEIGVTTEREIKDQAHQSGTKEEVMTLNVMIGERSEGDKREDVREERSTRDVHEERKSKKRHRNESSPSPRQSPKRRREHSPDSDAYNSGDDKNEKHRLLSQVVRPQESRSLSPSHLTEDRQSRWKEEERKSERKESSRRYEEPEFKERVSSGDKQREQREQTEVAESSRARVQENLGHRPSEERDASDRMHEENKKKSKVQKKATKKKKDDDNGVERYCEPAAEESQVFSPKKGQKKKNVEKKRKRSKGDSEVSDEEIVPHPKKKKGPRTPPVTTKEEMAEAAPEKAVAGEPAPKREETTFSDWSDEDVPERGEIIVPERSTEESHRKSHRIRGEKIETPHVTIEDAPHRKPVDQKRSSSLGSNRSHTSSRLRSPSNESAHRSGDDQTGRKRVLHSNSRDRDREREKKSLEITGERKSRIDQLKRGEPSRSTSSESTKHSEPKLDRDHEKEFDGTCRDTATSEKERTEKDLGALQGFEDGNEAEKGESVEEEDETKIDDVHSLVSGAGEYEPISDDELDEILAGDAEKREDQQEDEKMPDPVDVIDVDWSSLMPKQPKEPREPGAALLKFTPGAVMLRVGISKRLAGPELFTKIKETCQRVLEKPKDTENLFEHELGALNMAALVRKEERAGLLSNLGPCCKALCFRRDSAIRRQLVKNEKGTTKQTYTNPPVMDSDLLRLSLRLFKRKTVCQGPGQEKTEENKLPQPSIQQEVCVS</sequence>
<feature type="compositionally biased region" description="Basic and acidic residues" evidence="5">
    <location>
        <begin position="670"/>
        <end position="694"/>
    </location>
</feature>
<comment type="caution">
    <text evidence="7">The sequence shown here is derived from an EMBL/GenBank/DDBJ whole genome shotgun (WGS) entry which is preliminary data.</text>
</comment>
<dbReference type="Pfam" id="PF00642">
    <property type="entry name" value="zf-CCCH"/>
    <property type="match status" value="1"/>
</dbReference>
<feature type="compositionally biased region" description="Low complexity" evidence="5">
    <location>
        <begin position="239"/>
        <end position="255"/>
    </location>
</feature>
<feature type="compositionally biased region" description="Basic and acidic residues" evidence="5">
    <location>
        <begin position="182"/>
        <end position="198"/>
    </location>
</feature>